<feature type="domain" description="DJ-1/PfpI" evidence="2">
    <location>
        <begin position="37"/>
        <end position="217"/>
    </location>
</feature>
<evidence type="ECO:0000313" key="3">
    <source>
        <dbReference type="EMBL" id="KAF2689560.1"/>
    </source>
</evidence>
<evidence type="ECO:0000259" key="2">
    <source>
        <dbReference type="Pfam" id="PF01965"/>
    </source>
</evidence>
<reference evidence="3" key="1">
    <citation type="journal article" date="2020" name="Stud. Mycol.">
        <title>101 Dothideomycetes genomes: a test case for predicting lifestyles and emergence of pathogens.</title>
        <authorList>
            <person name="Haridas S."/>
            <person name="Albert R."/>
            <person name="Binder M."/>
            <person name="Bloem J."/>
            <person name="Labutti K."/>
            <person name="Salamov A."/>
            <person name="Andreopoulos B."/>
            <person name="Baker S."/>
            <person name="Barry K."/>
            <person name="Bills G."/>
            <person name="Bluhm B."/>
            <person name="Cannon C."/>
            <person name="Castanera R."/>
            <person name="Culley D."/>
            <person name="Daum C."/>
            <person name="Ezra D."/>
            <person name="Gonzalez J."/>
            <person name="Henrissat B."/>
            <person name="Kuo A."/>
            <person name="Liang C."/>
            <person name="Lipzen A."/>
            <person name="Lutzoni F."/>
            <person name="Magnuson J."/>
            <person name="Mondo S."/>
            <person name="Nolan M."/>
            <person name="Ohm R."/>
            <person name="Pangilinan J."/>
            <person name="Park H.-J."/>
            <person name="Ramirez L."/>
            <person name="Alfaro M."/>
            <person name="Sun H."/>
            <person name="Tritt A."/>
            <person name="Yoshinaga Y."/>
            <person name="Zwiers L.-H."/>
            <person name="Turgeon B."/>
            <person name="Goodwin S."/>
            <person name="Spatafora J."/>
            <person name="Crous P."/>
            <person name="Grigoriev I."/>
        </authorList>
    </citation>
    <scope>NUCLEOTIDE SEQUENCE</scope>
    <source>
        <strain evidence="3">CBS 122367</strain>
    </source>
</reference>
<evidence type="ECO:0000256" key="1">
    <source>
        <dbReference type="SAM" id="SignalP"/>
    </source>
</evidence>
<keyword evidence="1" id="KW-0732">Signal</keyword>
<dbReference type="InterPro" id="IPR002818">
    <property type="entry name" value="DJ-1/PfpI"/>
</dbReference>
<dbReference type="EMBL" id="MU005572">
    <property type="protein sequence ID" value="KAF2689560.1"/>
    <property type="molecule type" value="Genomic_DNA"/>
</dbReference>
<dbReference type="InterPro" id="IPR029062">
    <property type="entry name" value="Class_I_gatase-like"/>
</dbReference>
<dbReference type="PANTHER" id="PTHR43130">
    <property type="entry name" value="ARAC-FAMILY TRANSCRIPTIONAL REGULATOR"/>
    <property type="match status" value="1"/>
</dbReference>
<dbReference type="InterPro" id="IPR052158">
    <property type="entry name" value="INH-QAR"/>
</dbReference>
<dbReference type="Pfam" id="PF01965">
    <property type="entry name" value="DJ-1_PfpI"/>
    <property type="match status" value="1"/>
</dbReference>
<dbReference type="AlphaFoldDB" id="A0A6G1JH58"/>
<dbReference type="SUPFAM" id="SSF52317">
    <property type="entry name" value="Class I glutamine amidotransferase-like"/>
    <property type="match status" value="1"/>
</dbReference>
<dbReference type="CDD" id="cd03139">
    <property type="entry name" value="GATase1_PfpI_2"/>
    <property type="match status" value="1"/>
</dbReference>
<dbReference type="OrthoDB" id="543156at2759"/>
<keyword evidence="4" id="KW-1185">Reference proteome</keyword>
<organism evidence="3 4">
    <name type="scientific">Lentithecium fluviatile CBS 122367</name>
    <dbReference type="NCBI Taxonomy" id="1168545"/>
    <lineage>
        <taxon>Eukaryota</taxon>
        <taxon>Fungi</taxon>
        <taxon>Dikarya</taxon>
        <taxon>Ascomycota</taxon>
        <taxon>Pezizomycotina</taxon>
        <taxon>Dothideomycetes</taxon>
        <taxon>Pleosporomycetidae</taxon>
        <taxon>Pleosporales</taxon>
        <taxon>Massarineae</taxon>
        <taxon>Lentitheciaceae</taxon>
        <taxon>Lentithecium</taxon>
    </lineage>
</organism>
<feature type="signal peptide" evidence="1">
    <location>
        <begin position="1"/>
        <end position="18"/>
    </location>
</feature>
<dbReference type="PANTHER" id="PTHR43130:SF15">
    <property type="entry name" value="THIJ_PFPI FAMILY PROTEIN (AFU_ORTHOLOGUE AFUA_5G14240)"/>
    <property type="match status" value="1"/>
</dbReference>
<dbReference type="Proteomes" id="UP000799291">
    <property type="component" value="Unassembled WGS sequence"/>
</dbReference>
<accession>A0A6G1JH58</accession>
<sequence length="256" mass="28035">MRTSLYASLLGALPAVMSIPVQPAISNTTALPVHFGLLVFPSFQALDVFGPMDVLNTFSLLFNSTMHLSVIAKILDPVTTVPQRTARMNMTHNEFGQKIVPTITIKDALAAKKKDGTPDDIDVLIVPGGGGTREPILDEIDFVRTMYPKVKYIISVCTGATILARSGILDGRKATTNKRSWVWATSTGPKVDWVHTARWVEDGNIWSSSGISAGIDVTYAWLGHVYGEEVANYVSMSSEYKRWINSTEDPFAAIWS</sequence>
<feature type="chain" id="PRO_5026279573" evidence="1">
    <location>
        <begin position="19"/>
        <end position="256"/>
    </location>
</feature>
<name>A0A6G1JH58_9PLEO</name>
<protein>
    <submittedName>
        <fullName evidence="3">DJ-1/PfpI family protein</fullName>
    </submittedName>
</protein>
<dbReference type="Gene3D" id="3.40.50.880">
    <property type="match status" value="1"/>
</dbReference>
<proteinExistence type="predicted"/>
<gene>
    <name evidence="3" type="ORF">K458DRAFT_427697</name>
</gene>
<evidence type="ECO:0000313" key="4">
    <source>
        <dbReference type="Proteomes" id="UP000799291"/>
    </source>
</evidence>